<dbReference type="InterPro" id="IPR036102">
    <property type="entry name" value="OsmC/Ohrsf"/>
</dbReference>
<gene>
    <name evidence="1" type="ORF">WB794_04320</name>
</gene>
<accession>A0AAW9R3B4</accession>
<protein>
    <submittedName>
        <fullName evidence="1">OsmC family protein</fullName>
        <ecNumber evidence="1">1.11.1.-</ecNumber>
    </submittedName>
</protein>
<keyword evidence="1" id="KW-0560">Oxidoreductase</keyword>
<dbReference type="Pfam" id="PF02566">
    <property type="entry name" value="OsmC"/>
    <property type="match status" value="1"/>
</dbReference>
<dbReference type="Gene3D" id="3.30.300.20">
    <property type="match status" value="1"/>
</dbReference>
<dbReference type="GO" id="GO:0004601">
    <property type="term" value="F:peroxidase activity"/>
    <property type="evidence" value="ECO:0007669"/>
    <property type="project" value="UniProtKB-KW"/>
</dbReference>
<organism evidence="1 2">
    <name type="scientific">Denitratimonas tolerans</name>
    <dbReference type="NCBI Taxonomy" id="1338420"/>
    <lineage>
        <taxon>Bacteria</taxon>
        <taxon>Pseudomonadati</taxon>
        <taxon>Pseudomonadota</taxon>
        <taxon>Gammaproteobacteria</taxon>
        <taxon>Lysobacterales</taxon>
        <taxon>Lysobacteraceae</taxon>
        <taxon>Denitratimonas</taxon>
    </lineage>
</organism>
<proteinExistence type="predicted"/>
<comment type="caution">
    <text evidence="1">The sequence shown here is derived from an EMBL/GenBank/DDBJ whole genome shotgun (WGS) entry which is preliminary data.</text>
</comment>
<evidence type="ECO:0000313" key="2">
    <source>
        <dbReference type="Proteomes" id="UP001364472"/>
    </source>
</evidence>
<dbReference type="InterPro" id="IPR015946">
    <property type="entry name" value="KH_dom-like_a/b"/>
</dbReference>
<dbReference type="AlphaFoldDB" id="A0AAW9R3B4"/>
<keyword evidence="1" id="KW-0575">Peroxidase</keyword>
<keyword evidence="2" id="KW-1185">Reference proteome</keyword>
<dbReference type="RefSeq" id="WP_337334619.1">
    <property type="nucleotide sequence ID" value="NZ_JBBDHC010000004.1"/>
</dbReference>
<name>A0AAW9R3B4_9GAMM</name>
<dbReference type="EMBL" id="JBBDHC010000004">
    <property type="protein sequence ID" value="MEJ1248902.1"/>
    <property type="molecule type" value="Genomic_DNA"/>
</dbReference>
<dbReference type="InterPro" id="IPR003718">
    <property type="entry name" value="OsmC/Ohr_fam"/>
</dbReference>
<dbReference type="EC" id="1.11.1.-" evidence="1"/>
<reference evidence="1 2" key="1">
    <citation type="journal article" date="2016" name="Antonie Van Leeuwenhoek">
        <title>Denitratimonas tolerans gen. nov., sp. nov., a denitrifying bacterium isolated from a bioreactor for tannery wastewater treatment.</title>
        <authorList>
            <person name="Han S.I."/>
            <person name="Kim J.O."/>
            <person name="Lee Y.R."/>
            <person name="Ekpeghere K.I."/>
            <person name="Koh S.C."/>
            <person name="Whang K.S."/>
        </authorList>
    </citation>
    <scope>NUCLEOTIDE SEQUENCE [LARGE SCALE GENOMIC DNA]</scope>
    <source>
        <strain evidence="1 2">KACC 17565</strain>
    </source>
</reference>
<dbReference type="Proteomes" id="UP001364472">
    <property type="component" value="Unassembled WGS sequence"/>
</dbReference>
<evidence type="ECO:0000313" key="1">
    <source>
        <dbReference type="EMBL" id="MEJ1248902.1"/>
    </source>
</evidence>
<dbReference type="SUPFAM" id="SSF82784">
    <property type="entry name" value="OsmC-like"/>
    <property type="match status" value="1"/>
</dbReference>
<sequence length="161" mass="17060">MSETIGITLEQIDGYEFRVRFDKDSIADLTTDLSEPLGQSRGPNPEHLLNAAIANCLSASLLFALGKFRNDVRSLRATASARMGRNAENRMRVEAVQVNITLPGEAGGYANLDRVLAQFENFCTVTESVRHGVAVDLTVSDGSGTALHHSLAGGAGQGATG</sequence>